<sequence length="178" mass="17891">MAEVIKQADLLEPLLQSRGLTIFAPNDPAILAASALIGALNLTQVQTVLSNHIINGTVVYSNMTEEADYMSAGGIPFGFSTNATGTFVKSGNNTARIIAADIPIANGVVHTIDRVLVNPVSNTEAAQSAASSNAAKATETAMATAAKGSALQSITFSAGVVGSAAAIFAGIFAGAAVL</sequence>
<reference evidence="1" key="1">
    <citation type="submission" date="2023-04" db="EMBL/GenBank/DDBJ databases">
        <title>Draft Genome sequencing of Naganishia species isolated from polar environments using Oxford Nanopore Technology.</title>
        <authorList>
            <person name="Leo P."/>
            <person name="Venkateswaran K."/>
        </authorList>
    </citation>
    <scope>NUCLEOTIDE SEQUENCE</scope>
    <source>
        <strain evidence="1">MNA-CCFEE 5425</strain>
    </source>
</reference>
<dbReference type="Proteomes" id="UP001243375">
    <property type="component" value="Unassembled WGS sequence"/>
</dbReference>
<dbReference type="EMBL" id="JASBWU010000010">
    <property type="protein sequence ID" value="KAJ9118680.1"/>
    <property type="molecule type" value="Genomic_DNA"/>
</dbReference>
<keyword evidence="2" id="KW-1185">Reference proteome</keyword>
<accession>A0ACC2X5L6</accession>
<gene>
    <name evidence="1" type="ORF">QFC22_003900</name>
</gene>
<comment type="caution">
    <text evidence="1">The sequence shown here is derived from an EMBL/GenBank/DDBJ whole genome shotgun (WGS) entry which is preliminary data.</text>
</comment>
<protein>
    <submittedName>
        <fullName evidence="1">Uncharacterized protein</fullName>
    </submittedName>
</protein>
<name>A0ACC2X5L6_9TREE</name>
<organism evidence="1 2">
    <name type="scientific">Naganishia vaughanmartiniae</name>
    <dbReference type="NCBI Taxonomy" id="1424756"/>
    <lineage>
        <taxon>Eukaryota</taxon>
        <taxon>Fungi</taxon>
        <taxon>Dikarya</taxon>
        <taxon>Basidiomycota</taxon>
        <taxon>Agaricomycotina</taxon>
        <taxon>Tremellomycetes</taxon>
        <taxon>Filobasidiales</taxon>
        <taxon>Filobasidiaceae</taxon>
        <taxon>Naganishia</taxon>
    </lineage>
</organism>
<evidence type="ECO:0000313" key="1">
    <source>
        <dbReference type="EMBL" id="KAJ9118680.1"/>
    </source>
</evidence>
<proteinExistence type="predicted"/>
<evidence type="ECO:0000313" key="2">
    <source>
        <dbReference type="Proteomes" id="UP001243375"/>
    </source>
</evidence>